<dbReference type="AlphaFoldDB" id="A0AAN7W6D3"/>
<feature type="region of interest" description="Disordered" evidence="1">
    <location>
        <begin position="109"/>
        <end position="160"/>
    </location>
</feature>
<proteinExistence type="predicted"/>
<gene>
    <name evidence="2" type="ORF">LTR97_007437</name>
</gene>
<feature type="region of interest" description="Disordered" evidence="1">
    <location>
        <begin position="1"/>
        <end position="73"/>
    </location>
</feature>
<feature type="compositionally biased region" description="Polar residues" evidence="1">
    <location>
        <begin position="30"/>
        <end position="39"/>
    </location>
</feature>
<name>A0AAN7W6D3_9PEZI</name>
<reference evidence="2" key="1">
    <citation type="submission" date="2023-08" db="EMBL/GenBank/DDBJ databases">
        <title>Black Yeasts Isolated from many extreme environments.</title>
        <authorList>
            <person name="Coleine C."/>
            <person name="Stajich J.E."/>
            <person name="Selbmann L."/>
        </authorList>
    </citation>
    <scope>NUCLEOTIDE SEQUENCE</scope>
    <source>
        <strain evidence="2">CCFEE 5810</strain>
    </source>
</reference>
<dbReference type="EMBL" id="JAVRQU010000011">
    <property type="protein sequence ID" value="KAK5697300.1"/>
    <property type="molecule type" value="Genomic_DNA"/>
</dbReference>
<protein>
    <submittedName>
        <fullName evidence="2">Uncharacterized protein</fullName>
    </submittedName>
</protein>
<feature type="compositionally biased region" description="Basic and acidic residues" evidence="1">
    <location>
        <begin position="179"/>
        <end position="191"/>
    </location>
</feature>
<sequence length="246" mass="28258">MLAPYHAPPSTNPFAFRPPVSSPLSPRDANIQTPFMSSSPDHKPAQPAFTATRRTVRKPPTPKQDDLKETRRRLFLRNVREKREDQRWAQRGEDIMRLDFVQRQRAWEAEQAREAPRFLPPNEPIEEEEDEDEGLYDLPSSGSSGMQFSQQMGSQQLPDVRDEADAVLAREQEEIEALVRDMEAEGNEQKGVEPNSSQNPWSDDLLEEDYDALFSEVNMDEGGGMEIVRHEQQMQDGRLDEDMDMS</sequence>
<evidence type="ECO:0000313" key="2">
    <source>
        <dbReference type="EMBL" id="KAK5697300.1"/>
    </source>
</evidence>
<organism evidence="2 3">
    <name type="scientific">Elasticomyces elasticus</name>
    <dbReference type="NCBI Taxonomy" id="574655"/>
    <lineage>
        <taxon>Eukaryota</taxon>
        <taxon>Fungi</taxon>
        <taxon>Dikarya</taxon>
        <taxon>Ascomycota</taxon>
        <taxon>Pezizomycotina</taxon>
        <taxon>Dothideomycetes</taxon>
        <taxon>Dothideomycetidae</taxon>
        <taxon>Mycosphaerellales</taxon>
        <taxon>Teratosphaeriaceae</taxon>
        <taxon>Elasticomyces</taxon>
    </lineage>
</organism>
<feature type="compositionally biased region" description="Pro residues" evidence="1">
    <location>
        <begin position="1"/>
        <end position="11"/>
    </location>
</feature>
<feature type="compositionally biased region" description="Low complexity" evidence="1">
    <location>
        <begin position="140"/>
        <end position="156"/>
    </location>
</feature>
<comment type="caution">
    <text evidence="2">The sequence shown here is derived from an EMBL/GenBank/DDBJ whole genome shotgun (WGS) entry which is preliminary data.</text>
</comment>
<evidence type="ECO:0000256" key="1">
    <source>
        <dbReference type="SAM" id="MobiDB-lite"/>
    </source>
</evidence>
<feature type="compositionally biased region" description="Acidic residues" evidence="1">
    <location>
        <begin position="124"/>
        <end position="135"/>
    </location>
</feature>
<accession>A0AAN7W6D3</accession>
<feature type="region of interest" description="Disordered" evidence="1">
    <location>
        <begin position="179"/>
        <end position="203"/>
    </location>
</feature>
<dbReference type="Proteomes" id="UP001310594">
    <property type="component" value="Unassembled WGS sequence"/>
</dbReference>
<evidence type="ECO:0000313" key="3">
    <source>
        <dbReference type="Proteomes" id="UP001310594"/>
    </source>
</evidence>